<dbReference type="Gene3D" id="3.40.640.10">
    <property type="entry name" value="Type I PLP-dependent aspartate aminotransferase-like (Major domain)"/>
    <property type="match status" value="1"/>
</dbReference>
<organism evidence="5 6">
    <name type="scientific">Aquicella lusitana</name>
    <dbReference type="NCBI Taxonomy" id="254246"/>
    <lineage>
        <taxon>Bacteria</taxon>
        <taxon>Pseudomonadati</taxon>
        <taxon>Pseudomonadota</taxon>
        <taxon>Gammaproteobacteria</taxon>
        <taxon>Legionellales</taxon>
        <taxon>Coxiellaceae</taxon>
        <taxon>Aquicella</taxon>
    </lineage>
</organism>
<feature type="domain" description="Aminotransferase class I/classII large" evidence="4">
    <location>
        <begin position="40"/>
        <end position="382"/>
    </location>
</feature>
<evidence type="ECO:0000256" key="1">
    <source>
        <dbReference type="ARBA" id="ARBA00001933"/>
    </source>
</evidence>
<dbReference type="InterPro" id="IPR015421">
    <property type="entry name" value="PyrdxlP-dep_Trfase_major"/>
</dbReference>
<gene>
    <name evidence="5" type="ORF">C8D86_11530</name>
</gene>
<protein>
    <submittedName>
        <fullName evidence="5">8-amino-7-oxononanoate synthase</fullName>
    </submittedName>
</protein>
<dbReference type="PANTHER" id="PTHR13693">
    <property type="entry name" value="CLASS II AMINOTRANSFERASE/8-AMINO-7-OXONONANOATE SYNTHASE"/>
    <property type="match status" value="1"/>
</dbReference>
<dbReference type="SUPFAM" id="SSF53383">
    <property type="entry name" value="PLP-dependent transferases"/>
    <property type="match status" value="1"/>
</dbReference>
<dbReference type="GO" id="GO:0009102">
    <property type="term" value="P:biotin biosynthetic process"/>
    <property type="evidence" value="ECO:0007669"/>
    <property type="project" value="TreeGrafter"/>
</dbReference>
<evidence type="ECO:0000313" key="6">
    <source>
        <dbReference type="Proteomes" id="UP000254720"/>
    </source>
</evidence>
<sequence length="393" mass="44221">MKIIPSIQNKLDQRAARFLLRQRYIIDTKHNNEVFISGKRLINFCSNDYLNLSGHVEIKNAFMRSAQRYGTGSCSSALISGYSKSHYQLEETVADYLNQDRAILFNSGYHANLGVLTALAHKNSLIIADKFCHASLIDGIQLSQAKFHRYRHHDLNHASALAEKYKHSPLLFVTESVFSMEGNITDLRKLSSLASQHKAALIVDDAHGFGVLGAKGKGIIEHLQMSATDITCLIIPFGKALGSFGAIVSGSEEITEAILQLARTYCYSTALPPAICDATRQAIRIMQAENWRREKLLYLIKLFIQEAKARQLPLTSDDETPIKSILIRNNQLALRLQQRLMQMGWFVSCIRPPTVPDQTSRIRLSLNCMHTEKQIIALLDHIKTLFDIVTKTQ</sequence>
<dbReference type="GO" id="GO:0030170">
    <property type="term" value="F:pyridoxal phosphate binding"/>
    <property type="evidence" value="ECO:0007669"/>
    <property type="project" value="InterPro"/>
</dbReference>
<dbReference type="PANTHER" id="PTHR13693:SF100">
    <property type="entry name" value="8-AMINO-7-OXONONANOATE SYNTHASE"/>
    <property type="match status" value="1"/>
</dbReference>
<evidence type="ECO:0000256" key="3">
    <source>
        <dbReference type="ARBA" id="ARBA00022898"/>
    </source>
</evidence>
<dbReference type="InterPro" id="IPR015424">
    <property type="entry name" value="PyrdxlP-dep_Trfase"/>
</dbReference>
<keyword evidence="3" id="KW-0663">Pyridoxal phosphate</keyword>
<dbReference type="InterPro" id="IPR015422">
    <property type="entry name" value="PyrdxlP-dep_Trfase_small"/>
</dbReference>
<dbReference type="Gene3D" id="3.90.1150.10">
    <property type="entry name" value="Aspartate Aminotransferase, domain 1"/>
    <property type="match status" value="1"/>
</dbReference>
<dbReference type="RefSeq" id="WP_114834694.1">
    <property type="nucleotide sequence ID" value="NZ_LR699114.1"/>
</dbReference>
<name>A0A370GFG0_9COXI</name>
<comment type="cofactor">
    <cofactor evidence="1">
        <name>pyridoxal 5'-phosphate</name>
        <dbReference type="ChEBI" id="CHEBI:597326"/>
    </cofactor>
</comment>
<evidence type="ECO:0000313" key="5">
    <source>
        <dbReference type="EMBL" id="RDI42427.1"/>
    </source>
</evidence>
<dbReference type="OrthoDB" id="9807157at2"/>
<reference evidence="5 6" key="1">
    <citation type="submission" date="2018-07" db="EMBL/GenBank/DDBJ databases">
        <title>Genomic Encyclopedia of Type Strains, Phase IV (KMG-IV): sequencing the most valuable type-strain genomes for metagenomic binning, comparative biology and taxonomic classification.</title>
        <authorList>
            <person name="Goeker M."/>
        </authorList>
    </citation>
    <scope>NUCLEOTIDE SEQUENCE [LARGE SCALE GENOMIC DNA]</scope>
    <source>
        <strain evidence="5 6">DSM 16500</strain>
    </source>
</reference>
<dbReference type="InterPro" id="IPR050087">
    <property type="entry name" value="AON_synthase_class-II"/>
</dbReference>
<keyword evidence="2" id="KW-0808">Transferase</keyword>
<dbReference type="InterPro" id="IPR004839">
    <property type="entry name" value="Aminotransferase_I/II_large"/>
</dbReference>
<keyword evidence="6" id="KW-1185">Reference proteome</keyword>
<evidence type="ECO:0000256" key="2">
    <source>
        <dbReference type="ARBA" id="ARBA00022679"/>
    </source>
</evidence>
<dbReference type="Pfam" id="PF00155">
    <property type="entry name" value="Aminotran_1_2"/>
    <property type="match status" value="1"/>
</dbReference>
<proteinExistence type="predicted"/>
<dbReference type="AlphaFoldDB" id="A0A370GFG0"/>
<dbReference type="GO" id="GO:0008710">
    <property type="term" value="F:8-amino-7-oxononanoate synthase activity"/>
    <property type="evidence" value="ECO:0007669"/>
    <property type="project" value="TreeGrafter"/>
</dbReference>
<evidence type="ECO:0000259" key="4">
    <source>
        <dbReference type="Pfam" id="PF00155"/>
    </source>
</evidence>
<dbReference type="Proteomes" id="UP000254720">
    <property type="component" value="Unassembled WGS sequence"/>
</dbReference>
<comment type="caution">
    <text evidence="5">The sequence shown here is derived from an EMBL/GenBank/DDBJ whole genome shotgun (WGS) entry which is preliminary data.</text>
</comment>
<dbReference type="EMBL" id="QQAX01000015">
    <property type="protein sequence ID" value="RDI42427.1"/>
    <property type="molecule type" value="Genomic_DNA"/>
</dbReference>
<accession>A0A370GFG0</accession>